<evidence type="ECO:0000256" key="10">
    <source>
        <dbReference type="ARBA" id="ARBA00047899"/>
    </source>
</evidence>
<comment type="subcellular location">
    <subcellularLocation>
        <location evidence="1">Cytoplasm</location>
    </subcellularLocation>
</comment>
<evidence type="ECO:0000256" key="6">
    <source>
        <dbReference type="ARBA" id="ARBA00022679"/>
    </source>
</evidence>
<dbReference type="EC" id="2.7.11.1" evidence="2"/>
<evidence type="ECO:0000259" key="15">
    <source>
        <dbReference type="PROSITE" id="PS50011"/>
    </source>
</evidence>
<accession>A0A6A4L9T8</accession>
<keyword evidence="8" id="KW-0418">Kinase</keyword>
<dbReference type="InterPro" id="IPR008271">
    <property type="entry name" value="Ser/Thr_kinase_AS"/>
</dbReference>
<keyword evidence="3" id="KW-0963">Cytoplasm</keyword>
<dbReference type="GO" id="GO:0004674">
    <property type="term" value="F:protein serine/threonine kinase activity"/>
    <property type="evidence" value="ECO:0007669"/>
    <property type="project" value="UniProtKB-KW"/>
</dbReference>
<evidence type="ECO:0000256" key="12">
    <source>
        <dbReference type="ARBA" id="ARBA00063228"/>
    </source>
</evidence>
<keyword evidence="6" id="KW-0808">Transferase</keyword>
<comment type="catalytic activity">
    <reaction evidence="10">
        <text>L-threonyl-[protein] + ATP = O-phospho-L-threonyl-[protein] + ADP + H(+)</text>
        <dbReference type="Rhea" id="RHEA:46608"/>
        <dbReference type="Rhea" id="RHEA-COMP:11060"/>
        <dbReference type="Rhea" id="RHEA-COMP:11605"/>
        <dbReference type="ChEBI" id="CHEBI:15378"/>
        <dbReference type="ChEBI" id="CHEBI:30013"/>
        <dbReference type="ChEBI" id="CHEBI:30616"/>
        <dbReference type="ChEBI" id="CHEBI:61977"/>
        <dbReference type="ChEBI" id="CHEBI:456216"/>
        <dbReference type="EC" id="2.7.11.1"/>
    </reaction>
</comment>
<keyword evidence="5" id="KW-0597">Phosphoprotein</keyword>
<evidence type="ECO:0000256" key="11">
    <source>
        <dbReference type="ARBA" id="ARBA00048679"/>
    </source>
</evidence>
<dbReference type="Gene3D" id="1.10.510.10">
    <property type="entry name" value="Transferase(Phosphotransferase) domain 1"/>
    <property type="match status" value="1"/>
</dbReference>
<feature type="signal peptide" evidence="14">
    <location>
        <begin position="1"/>
        <end position="20"/>
    </location>
</feature>
<evidence type="ECO:0000313" key="16">
    <source>
        <dbReference type="EMBL" id="KAE9453214.1"/>
    </source>
</evidence>
<comment type="catalytic activity">
    <reaction evidence="11">
        <text>L-seryl-[protein] + ATP = O-phospho-L-seryl-[protein] + ADP + H(+)</text>
        <dbReference type="Rhea" id="RHEA:17989"/>
        <dbReference type="Rhea" id="RHEA-COMP:9863"/>
        <dbReference type="Rhea" id="RHEA-COMP:11604"/>
        <dbReference type="ChEBI" id="CHEBI:15378"/>
        <dbReference type="ChEBI" id="CHEBI:29999"/>
        <dbReference type="ChEBI" id="CHEBI:30616"/>
        <dbReference type="ChEBI" id="CHEBI:83421"/>
        <dbReference type="ChEBI" id="CHEBI:456216"/>
        <dbReference type="EC" id="2.7.11.1"/>
    </reaction>
</comment>
<reference evidence="16 17" key="1">
    <citation type="journal article" date="2019" name="Genome Biol. Evol.">
        <title>The Rhododendron genome and chromosomal organization provide insight into shared whole-genome duplications across the heath family (Ericaceae).</title>
        <authorList>
            <person name="Soza V.L."/>
            <person name="Lindsley D."/>
            <person name="Waalkes A."/>
            <person name="Ramage E."/>
            <person name="Patwardhan R.P."/>
            <person name="Burton J.N."/>
            <person name="Adey A."/>
            <person name="Kumar A."/>
            <person name="Qiu R."/>
            <person name="Shendure J."/>
            <person name="Hall B."/>
        </authorList>
    </citation>
    <scope>NUCLEOTIDE SEQUENCE [LARGE SCALE GENOMIC DNA]</scope>
    <source>
        <strain evidence="16">RSF 1966-606</strain>
    </source>
</reference>
<keyword evidence="14" id="KW-0732">Signal</keyword>
<gene>
    <name evidence="16" type="ORF">C3L33_14898</name>
</gene>
<sequence>MLFLSFSILCMNLMFGSVFAATMLTTLLQKIQKGSFSPWDTEGYFLRILSLFLLKVKPAPVISELFIFLDLRSLDMDDAKLEDPSLGRGVSEDDPESETASSKASTSDSDGQQNHKSSPQWRGFFRKLKKGPAMGFHTFHPSIPAIKMLSRKKSRNSRKSLPTIDDPTFDTDLYCFKSSWKNFPFWSLKLQPVVSAKMGSLLRKTTDQGKPRRDDSRLLIRTGDFSHVNHPNIANVIGYGVEGGMHLVLHLSPHGSLASLLTGSKEKLEWEIRYKIALGTAEGLSYLHEGCQRRIIHRDIKAANVLLREDFEPQVSDFGLAKWLPEQWTHLTVSQFEGTLVDEKTDVYAYGVLLLELITGRLALDKSKKSLVMWAKPLLDKNDFRELVDPSLSNTYNSEQLNRIVLTAASCLHESSNERPPMSKASVRTRGFLVAEGVVRMLKGEDINSSESAKKFRRQPVLKRTFSVGLIDTEEYNATRLYKMLRSSNYAVEWNSTRLCFCNVVDDT</sequence>
<organism evidence="16 17">
    <name type="scientific">Rhododendron williamsianum</name>
    <dbReference type="NCBI Taxonomy" id="262921"/>
    <lineage>
        <taxon>Eukaryota</taxon>
        <taxon>Viridiplantae</taxon>
        <taxon>Streptophyta</taxon>
        <taxon>Embryophyta</taxon>
        <taxon>Tracheophyta</taxon>
        <taxon>Spermatophyta</taxon>
        <taxon>Magnoliopsida</taxon>
        <taxon>eudicotyledons</taxon>
        <taxon>Gunneridae</taxon>
        <taxon>Pentapetalae</taxon>
        <taxon>asterids</taxon>
        <taxon>Ericales</taxon>
        <taxon>Ericaceae</taxon>
        <taxon>Ericoideae</taxon>
        <taxon>Rhodoreae</taxon>
        <taxon>Rhododendron</taxon>
    </lineage>
</organism>
<keyword evidence="17" id="KW-1185">Reference proteome</keyword>
<dbReference type="InterPro" id="IPR001245">
    <property type="entry name" value="Ser-Thr/Tyr_kinase_cat_dom"/>
</dbReference>
<evidence type="ECO:0000256" key="5">
    <source>
        <dbReference type="ARBA" id="ARBA00022553"/>
    </source>
</evidence>
<evidence type="ECO:0000256" key="4">
    <source>
        <dbReference type="ARBA" id="ARBA00022527"/>
    </source>
</evidence>
<dbReference type="InterPro" id="IPR011009">
    <property type="entry name" value="Kinase-like_dom_sf"/>
</dbReference>
<feature type="non-terminal residue" evidence="16">
    <location>
        <position position="1"/>
    </location>
</feature>
<feature type="compositionally biased region" description="Polar residues" evidence="13">
    <location>
        <begin position="111"/>
        <end position="120"/>
    </location>
</feature>
<feature type="non-terminal residue" evidence="16">
    <location>
        <position position="508"/>
    </location>
</feature>
<evidence type="ECO:0000256" key="14">
    <source>
        <dbReference type="SAM" id="SignalP"/>
    </source>
</evidence>
<evidence type="ECO:0000256" key="1">
    <source>
        <dbReference type="ARBA" id="ARBA00004496"/>
    </source>
</evidence>
<proteinExistence type="predicted"/>
<dbReference type="GO" id="GO:0005737">
    <property type="term" value="C:cytoplasm"/>
    <property type="evidence" value="ECO:0007669"/>
    <property type="project" value="UniProtKB-SubCell"/>
</dbReference>
<evidence type="ECO:0000313" key="17">
    <source>
        <dbReference type="Proteomes" id="UP000428333"/>
    </source>
</evidence>
<keyword evidence="7" id="KW-0547">Nucleotide-binding</keyword>
<dbReference type="GO" id="GO:0005524">
    <property type="term" value="F:ATP binding"/>
    <property type="evidence" value="ECO:0007669"/>
    <property type="project" value="UniProtKB-KW"/>
</dbReference>
<dbReference type="GO" id="GO:0051020">
    <property type="term" value="F:GTPase binding"/>
    <property type="evidence" value="ECO:0007669"/>
    <property type="project" value="UniProtKB-ARBA"/>
</dbReference>
<keyword evidence="4" id="KW-0723">Serine/threonine-protein kinase</keyword>
<dbReference type="OrthoDB" id="4062651at2759"/>
<evidence type="ECO:0000256" key="8">
    <source>
        <dbReference type="ARBA" id="ARBA00022777"/>
    </source>
</evidence>
<name>A0A6A4L9T8_9ERIC</name>
<dbReference type="SUPFAM" id="SSF56112">
    <property type="entry name" value="Protein kinase-like (PK-like)"/>
    <property type="match status" value="1"/>
</dbReference>
<keyword evidence="9" id="KW-0067">ATP-binding</keyword>
<dbReference type="InterPro" id="IPR000719">
    <property type="entry name" value="Prot_kinase_dom"/>
</dbReference>
<comment type="caution">
    <text evidence="16">The sequence shown here is derived from an EMBL/GenBank/DDBJ whole genome shotgun (WGS) entry which is preliminary data.</text>
</comment>
<dbReference type="EMBL" id="QEFC01002304">
    <property type="protein sequence ID" value="KAE9453214.1"/>
    <property type="molecule type" value="Genomic_DNA"/>
</dbReference>
<dbReference type="Pfam" id="PF07714">
    <property type="entry name" value="PK_Tyr_Ser-Thr"/>
    <property type="match status" value="1"/>
</dbReference>
<dbReference type="PROSITE" id="PS50011">
    <property type="entry name" value="PROTEIN_KINASE_DOM"/>
    <property type="match status" value="1"/>
</dbReference>
<dbReference type="SMART" id="SM00220">
    <property type="entry name" value="S_TKc"/>
    <property type="match status" value="1"/>
</dbReference>
<evidence type="ECO:0000256" key="2">
    <source>
        <dbReference type="ARBA" id="ARBA00012513"/>
    </source>
</evidence>
<feature type="compositionally biased region" description="Low complexity" evidence="13">
    <location>
        <begin position="98"/>
        <end position="110"/>
    </location>
</feature>
<dbReference type="Proteomes" id="UP000428333">
    <property type="component" value="Linkage Group LG09"/>
</dbReference>
<feature type="chain" id="PRO_5025672323" description="non-specific serine/threonine protein kinase" evidence="14">
    <location>
        <begin position="21"/>
        <end position="508"/>
    </location>
</feature>
<evidence type="ECO:0000256" key="13">
    <source>
        <dbReference type="SAM" id="MobiDB-lite"/>
    </source>
</evidence>
<evidence type="ECO:0000256" key="7">
    <source>
        <dbReference type="ARBA" id="ARBA00022741"/>
    </source>
</evidence>
<evidence type="ECO:0000256" key="3">
    <source>
        <dbReference type="ARBA" id="ARBA00022490"/>
    </source>
</evidence>
<evidence type="ECO:0000256" key="9">
    <source>
        <dbReference type="ARBA" id="ARBA00022840"/>
    </source>
</evidence>
<dbReference type="PANTHER" id="PTHR47987">
    <property type="entry name" value="OS08G0249100 PROTEIN"/>
    <property type="match status" value="1"/>
</dbReference>
<feature type="domain" description="Protein kinase" evidence="15">
    <location>
        <begin position="114"/>
        <end position="433"/>
    </location>
</feature>
<dbReference type="InterPro" id="IPR046958">
    <property type="entry name" value="RBK1/2/STUNTED"/>
</dbReference>
<comment type="subunit">
    <text evidence="12">Interacts with ARAC5 and ARAC10.</text>
</comment>
<dbReference type="AlphaFoldDB" id="A0A6A4L9T8"/>
<dbReference type="FunFam" id="1.10.510.10:FF:000335">
    <property type="entry name" value="receptor-like cytosolic serine/threonine-protein kinase RBK2"/>
    <property type="match status" value="1"/>
</dbReference>
<feature type="region of interest" description="Disordered" evidence="13">
    <location>
        <begin position="84"/>
        <end position="121"/>
    </location>
</feature>
<dbReference type="PROSITE" id="PS00108">
    <property type="entry name" value="PROTEIN_KINASE_ST"/>
    <property type="match status" value="1"/>
</dbReference>
<protein>
    <recommendedName>
        <fullName evidence="2">non-specific serine/threonine protein kinase</fullName>
        <ecNumber evidence="2">2.7.11.1</ecNumber>
    </recommendedName>
</protein>
<dbReference type="PANTHER" id="PTHR47987:SF13">
    <property type="entry name" value="RECEPTOR-LIKE CYTOSOLIC SERINE_THREONINE-PROTEIN KINASE RBK2"/>
    <property type="match status" value="1"/>
</dbReference>